<evidence type="ECO:0000256" key="2">
    <source>
        <dbReference type="ARBA" id="ARBA00022837"/>
    </source>
</evidence>
<dbReference type="SMART" id="SM00054">
    <property type="entry name" value="EFh"/>
    <property type="match status" value="1"/>
</dbReference>
<sequence length="84" mass="9264">MLRWLRGFVLPTAACQDVEPPTRYETLFQKLDRNGDGVVDISELQEGLKSLGIPLGQDAEEVGFRGVRGSFSVCDATCIFDISK</sequence>
<reference evidence="4" key="2">
    <citation type="submission" date="2025-08" db="UniProtKB">
        <authorList>
            <consortium name="Ensembl"/>
        </authorList>
    </citation>
    <scope>IDENTIFICATION</scope>
</reference>
<protein>
    <recommendedName>
        <fullName evidence="3">EF-hand domain-containing protein</fullName>
    </recommendedName>
</protein>
<evidence type="ECO:0000259" key="3">
    <source>
        <dbReference type="PROSITE" id="PS50222"/>
    </source>
</evidence>
<dbReference type="Pfam" id="PF13405">
    <property type="entry name" value="EF-hand_6"/>
    <property type="match status" value="1"/>
</dbReference>
<keyword evidence="2" id="KW-0106">Calcium</keyword>
<dbReference type="InterPro" id="IPR002048">
    <property type="entry name" value="EF_hand_dom"/>
</dbReference>
<dbReference type="Ensembl" id="ENSCHIT00010034475.1">
    <property type="protein sequence ID" value="ENSCHIP00010024317.1"/>
    <property type="gene ID" value="ENSCHIG00010018173.1"/>
</dbReference>
<keyword evidence="1" id="KW-0479">Metal-binding</keyword>
<dbReference type="PROSITE" id="PS00018">
    <property type="entry name" value="EF_HAND_1"/>
    <property type="match status" value="1"/>
</dbReference>
<dbReference type="InterPro" id="IPR011992">
    <property type="entry name" value="EF-hand-dom_pair"/>
</dbReference>
<dbReference type="InterPro" id="IPR018247">
    <property type="entry name" value="EF_Hand_1_Ca_BS"/>
</dbReference>
<name>A0A8C2R703_CAPHI</name>
<proteinExistence type="predicted"/>
<reference evidence="4" key="1">
    <citation type="submission" date="2019-03" db="EMBL/GenBank/DDBJ databases">
        <title>Genome sequencing and reference-guided assembly of Black Bengal Goat (Capra hircus).</title>
        <authorList>
            <person name="Siddiki A.Z."/>
            <person name="Baten A."/>
            <person name="Billah M."/>
            <person name="Alam M.A.U."/>
            <person name="Shawrob K.S.M."/>
            <person name="Saha S."/>
            <person name="Chowdhury M."/>
            <person name="Rahman A.H."/>
            <person name="Stear M."/>
            <person name="Miah G."/>
            <person name="Das G.B."/>
            <person name="Hossain M.M."/>
            <person name="Kumkum M."/>
            <person name="Islam M.S."/>
            <person name="Mollah A.M."/>
            <person name="Ahsan A."/>
            <person name="Tusar F."/>
            <person name="Khan M.K.I."/>
        </authorList>
    </citation>
    <scope>NUCLEOTIDE SEQUENCE [LARGE SCALE GENOMIC DNA]</scope>
</reference>
<dbReference type="GO" id="GO:0005509">
    <property type="term" value="F:calcium ion binding"/>
    <property type="evidence" value="ECO:0007669"/>
    <property type="project" value="InterPro"/>
</dbReference>
<dbReference type="AlphaFoldDB" id="A0A8C2R703"/>
<dbReference type="PROSITE" id="PS50222">
    <property type="entry name" value="EF_HAND_2"/>
    <property type="match status" value="1"/>
</dbReference>
<feature type="domain" description="EF-hand" evidence="3">
    <location>
        <begin position="19"/>
        <end position="54"/>
    </location>
</feature>
<evidence type="ECO:0000256" key="1">
    <source>
        <dbReference type="ARBA" id="ARBA00022723"/>
    </source>
</evidence>
<organism evidence="4">
    <name type="scientific">Capra hircus</name>
    <name type="common">Goat</name>
    <dbReference type="NCBI Taxonomy" id="9925"/>
    <lineage>
        <taxon>Eukaryota</taxon>
        <taxon>Metazoa</taxon>
        <taxon>Chordata</taxon>
        <taxon>Craniata</taxon>
        <taxon>Vertebrata</taxon>
        <taxon>Euteleostomi</taxon>
        <taxon>Mammalia</taxon>
        <taxon>Eutheria</taxon>
        <taxon>Laurasiatheria</taxon>
        <taxon>Artiodactyla</taxon>
        <taxon>Ruminantia</taxon>
        <taxon>Pecora</taxon>
        <taxon>Bovidae</taxon>
        <taxon>Caprinae</taxon>
        <taxon>Capra</taxon>
    </lineage>
</organism>
<dbReference type="SUPFAM" id="SSF47473">
    <property type="entry name" value="EF-hand"/>
    <property type="match status" value="1"/>
</dbReference>
<evidence type="ECO:0000313" key="4">
    <source>
        <dbReference type="Ensembl" id="ENSCHIP00010024317.1"/>
    </source>
</evidence>
<dbReference type="Gene3D" id="1.10.238.10">
    <property type="entry name" value="EF-hand"/>
    <property type="match status" value="1"/>
</dbReference>
<accession>A0A8C2R703</accession>